<keyword evidence="5" id="KW-1185">Reference proteome</keyword>
<comment type="caution">
    <text evidence="2">The sequence shown here is derived from an EMBL/GenBank/DDBJ whole genome shotgun (WGS) entry which is preliminary data.</text>
</comment>
<dbReference type="Proteomes" id="UP001155901">
    <property type="component" value="Unassembled WGS sequence"/>
</dbReference>
<organism evidence="2 4">
    <name type="scientific">Duganella violaceipulchra</name>
    <dbReference type="NCBI Taxonomy" id="2849652"/>
    <lineage>
        <taxon>Bacteria</taxon>
        <taxon>Pseudomonadati</taxon>
        <taxon>Pseudomonadota</taxon>
        <taxon>Betaproteobacteria</taxon>
        <taxon>Burkholderiales</taxon>
        <taxon>Oxalobacteraceae</taxon>
        <taxon>Telluria group</taxon>
        <taxon>Duganella</taxon>
    </lineage>
</organism>
<dbReference type="Pfam" id="PF13376">
    <property type="entry name" value="OmdA"/>
    <property type="match status" value="1"/>
</dbReference>
<reference evidence="2" key="1">
    <citation type="submission" date="2021-07" db="EMBL/GenBank/DDBJ databases">
        <title>Characterization of violacein-producing bacteria and related species.</title>
        <authorList>
            <person name="Wilson H.S."/>
            <person name="De Leon M.E."/>
        </authorList>
    </citation>
    <scope>NUCLEOTIDE SEQUENCE</scope>
    <source>
        <strain evidence="2">HSC-15S17</strain>
    </source>
</reference>
<evidence type="ECO:0000313" key="3">
    <source>
        <dbReference type="EMBL" id="MCP2006340.1"/>
    </source>
</evidence>
<evidence type="ECO:0000259" key="1">
    <source>
        <dbReference type="Pfam" id="PF08818"/>
    </source>
</evidence>
<evidence type="ECO:0000313" key="4">
    <source>
        <dbReference type="Proteomes" id="UP001155901"/>
    </source>
</evidence>
<sequence>MTEKTLNSKVDAYVSKPGQWQDAYKKLRTIALDCDLSEDFKWGHPCYTLNDQNIVLIHGFKEYCALLFFKGALMQDPKGILIQQTENVQAGRQIRFTSAEEIAKMASTLKAYIREAIKVEQSGAQVEFKKTAEFAMPEEFLNRLEESPELQEAFAALTPGRQRGYLLHFSSAKQAKTREARVNKCIPHILKGKGLDD</sequence>
<dbReference type="InterPro" id="IPR016786">
    <property type="entry name" value="YdeI_bac"/>
</dbReference>
<feature type="domain" description="YdhG-like" evidence="1">
    <location>
        <begin position="20"/>
        <end position="117"/>
    </location>
</feature>
<dbReference type="EMBL" id="JALJZU010000001">
    <property type="protein sequence ID" value="MCP2006340.1"/>
    <property type="molecule type" value="Genomic_DNA"/>
</dbReference>
<evidence type="ECO:0000313" key="5">
    <source>
        <dbReference type="Proteomes" id="UP001162889"/>
    </source>
</evidence>
<dbReference type="Proteomes" id="UP001162889">
    <property type="component" value="Unassembled WGS sequence"/>
</dbReference>
<gene>
    <name evidence="2" type="ORF">KVP70_02760</name>
    <name evidence="3" type="ORF">L1274_000028</name>
</gene>
<accession>A0AA41L100</accession>
<dbReference type="Pfam" id="PF08818">
    <property type="entry name" value="DUF1801"/>
    <property type="match status" value="1"/>
</dbReference>
<dbReference type="InterPro" id="IPR014922">
    <property type="entry name" value="YdhG-like"/>
</dbReference>
<dbReference type="AlphaFoldDB" id="A0AA41L100"/>
<evidence type="ECO:0000313" key="2">
    <source>
        <dbReference type="EMBL" id="MBV6319843.1"/>
    </source>
</evidence>
<proteinExistence type="predicted"/>
<dbReference type="PIRSF" id="PIRSF021308">
    <property type="entry name" value="UCP021308"/>
    <property type="match status" value="1"/>
</dbReference>
<protein>
    <submittedName>
        <fullName evidence="3">Uncharacterized protein YdeI (YjbR/CyaY-like superfamily)</fullName>
    </submittedName>
    <submittedName>
        <fullName evidence="2">YdeI/OmpD-associated family protein</fullName>
    </submittedName>
</protein>
<dbReference type="EMBL" id="JAHTGR010000001">
    <property type="protein sequence ID" value="MBV6319843.1"/>
    <property type="molecule type" value="Genomic_DNA"/>
</dbReference>
<name>A0AA41L100_9BURK</name>
<reference evidence="3" key="2">
    <citation type="submission" date="2022-03" db="EMBL/GenBank/DDBJ databases">
        <title>Genome Encyclopedia of Bacteria and Archaea VI: Functional Genomics of Type Strains.</title>
        <authorList>
            <person name="Whitman W."/>
        </authorList>
    </citation>
    <scope>NUCLEOTIDE SEQUENCE</scope>
    <source>
        <strain evidence="3">HSC-15S17</strain>
    </source>
</reference>
<dbReference type="RefSeq" id="WP_217940455.1">
    <property type="nucleotide sequence ID" value="NZ_JAHTGR010000001.1"/>
</dbReference>